<sequence>MIAKLSSPIYLRYEPKSANGKPIVYEVTTVDGLDEVARVVNQQTGQVHFIDQQEFLHCEDAERITDDCTGIVGAVYAPDSVFYVFVG</sequence>
<dbReference type="RefSeq" id="WP_054967247.1">
    <property type="nucleotide sequence ID" value="NZ_LJCO01000008.1"/>
</dbReference>
<dbReference type="EMBL" id="LJCO01000008">
    <property type="protein sequence ID" value="KPV45495.1"/>
    <property type="molecule type" value="Genomic_DNA"/>
</dbReference>
<dbReference type="PATRIC" id="fig|471514.4.peg.89"/>
<evidence type="ECO:0000313" key="2">
    <source>
        <dbReference type="Proteomes" id="UP000050482"/>
    </source>
</evidence>
<name>A0A0P9CRP0_9BACL</name>
<proteinExistence type="predicted"/>
<protein>
    <submittedName>
        <fullName evidence="1">Uncharacterized protein</fullName>
    </submittedName>
</protein>
<dbReference type="AlphaFoldDB" id="A0A0P9CRP0"/>
<gene>
    <name evidence="1" type="ORF">AN477_00595</name>
</gene>
<comment type="caution">
    <text evidence="1">The sequence shown here is derived from an EMBL/GenBank/DDBJ whole genome shotgun (WGS) entry which is preliminary data.</text>
</comment>
<accession>A0A0P9CRP0</accession>
<evidence type="ECO:0000313" key="1">
    <source>
        <dbReference type="EMBL" id="KPV45495.1"/>
    </source>
</evidence>
<dbReference type="Proteomes" id="UP000050482">
    <property type="component" value="Unassembled WGS sequence"/>
</dbReference>
<keyword evidence="2" id="KW-1185">Reference proteome</keyword>
<reference evidence="1 2" key="1">
    <citation type="submission" date="2015-09" db="EMBL/GenBank/DDBJ databases">
        <title>Draft genome sequence of Alicyclobacillus ferrooxydans DSM 22381.</title>
        <authorList>
            <person name="Hemp J."/>
        </authorList>
    </citation>
    <scope>NUCLEOTIDE SEQUENCE [LARGE SCALE GENOMIC DNA]</scope>
    <source>
        <strain evidence="1 2">TC-34</strain>
    </source>
</reference>
<organism evidence="1 2">
    <name type="scientific">Alicyclobacillus ferrooxydans</name>
    <dbReference type="NCBI Taxonomy" id="471514"/>
    <lineage>
        <taxon>Bacteria</taxon>
        <taxon>Bacillati</taxon>
        <taxon>Bacillota</taxon>
        <taxon>Bacilli</taxon>
        <taxon>Bacillales</taxon>
        <taxon>Alicyclobacillaceae</taxon>
        <taxon>Alicyclobacillus</taxon>
    </lineage>
</organism>